<gene>
    <name evidence="1" type="ORF">H3H32_22965</name>
</gene>
<dbReference type="Proteomes" id="UP000515369">
    <property type="component" value="Chromosome"/>
</dbReference>
<organism evidence="1 2">
    <name type="scientific">Spirosoma foliorum</name>
    <dbReference type="NCBI Taxonomy" id="2710596"/>
    <lineage>
        <taxon>Bacteria</taxon>
        <taxon>Pseudomonadati</taxon>
        <taxon>Bacteroidota</taxon>
        <taxon>Cytophagia</taxon>
        <taxon>Cytophagales</taxon>
        <taxon>Cytophagaceae</taxon>
        <taxon>Spirosoma</taxon>
    </lineage>
</organism>
<sequence length="269" mass="30602">MRHLYLFVGVLLFLSACQDGNEAQPLTGPVQSIADLPTDYQPIQNGSLIAGRLKSETSAGQLSGEWRYNQQGKLIEGRRYQNGQVATADQYRYDTNGRLRYVQHFDNECGYSSLSTCTGPVKWTSYDEIDLDNTGRIQESRTFLKLSGQWKLRSTTTYEYDSQNQPIKVARYDVAYNLIVTQALTYDSKGNVVSVRELNTGATPDLADRTFTYNYDQALNPYAGTVHYVSAFFTSRHLQRTANETYDYAANGYPIRIRQNNLITELSYY</sequence>
<evidence type="ECO:0000313" key="1">
    <source>
        <dbReference type="EMBL" id="QMW00831.1"/>
    </source>
</evidence>
<proteinExistence type="predicted"/>
<accession>A0A7G5GPN9</accession>
<evidence type="ECO:0008006" key="3">
    <source>
        <dbReference type="Google" id="ProtNLM"/>
    </source>
</evidence>
<dbReference type="KEGG" id="sfol:H3H32_22965"/>
<dbReference type="AlphaFoldDB" id="A0A7G5GPN9"/>
<dbReference type="PROSITE" id="PS51257">
    <property type="entry name" value="PROKAR_LIPOPROTEIN"/>
    <property type="match status" value="1"/>
</dbReference>
<reference evidence="1 2" key="1">
    <citation type="submission" date="2020-07" db="EMBL/GenBank/DDBJ databases">
        <title>Spirosoma foliorum sp. nov., isolated from the leaves on the Nejang mountain Korea, Republic of.</title>
        <authorList>
            <person name="Ho H."/>
            <person name="Lee Y.-J."/>
            <person name="Nurcahyanto D.-A."/>
            <person name="Kim S.-G."/>
        </authorList>
    </citation>
    <scope>NUCLEOTIDE SEQUENCE [LARGE SCALE GENOMIC DNA]</scope>
    <source>
        <strain evidence="1 2">PL0136</strain>
    </source>
</reference>
<keyword evidence="2" id="KW-1185">Reference proteome</keyword>
<dbReference type="RefSeq" id="WP_182457945.1">
    <property type="nucleotide sequence ID" value="NZ_CP059732.1"/>
</dbReference>
<dbReference type="EMBL" id="CP059732">
    <property type="protein sequence ID" value="QMW00831.1"/>
    <property type="molecule type" value="Genomic_DNA"/>
</dbReference>
<evidence type="ECO:0000313" key="2">
    <source>
        <dbReference type="Proteomes" id="UP000515369"/>
    </source>
</evidence>
<dbReference type="Gene3D" id="2.180.10.10">
    <property type="entry name" value="RHS repeat-associated core"/>
    <property type="match status" value="1"/>
</dbReference>
<protein>
    <recommendedName>
        <fullName evidence="3">YD repeat-containing protein</fullName>
    </recommendedName>
</protein>
<name>A0A7G5GPN9_9BACT</name>